<dbReference type="EMBL" id="ADZX01000682">
    <property type="protein sequence ID" value="EFK95717.1"/>
    <property type="molecule type" value="Genomic_DNA"/>
</dbReference>
<sequence length="50" mass="5880">QHDKIYTLKDDTKKVVFVFSKGMGHIVKNYLSQQPENFFAIKKYAFCCGY</sequence>
<comment type="caution">
    <text evidence="1">The sequence shown here is derived from an EMBL/GenBank/DDBJ whole genome shotgun (WGS) entry which is preliminary data.</text>
</comment>
<proteinExistence type="predicted"/>
<reference evidence="1" key="2">
    <citation type="journal article" date="2011" name="Microb. Ecol.">
        <title>Taxonomic and Functional Metagenomic Profiling of the Microbial Community in the Anoxic Sediment of a Sub-saline Shallow Lake (Laguna de Carrizo, Central Spain).</title>
        <authorList>
            <person name="Ferrer M."/>
            <person name="Guazzaroni M.E."/>
            <person name="Richter M."/>
            <person name="Garcia-Salamanca A."/>
            <person name="Yarza P."/>
            <person name="Suarez-Suarez A."/>
            <person name="Solano J."/>
            <person name="Alcaide M."/>
            <person name="van Dillewijn P."/>
            <person name="Molina-Henares M.A."/>
            <person name="Lopez-Cortes N."/>
            <person name="Al-Ramahi Y."/>
            <person name="Guerrero C."/>
            <person name="Acosta A."/>
            <person name="de Eugenio L.I."/>
            <person name="Martinez V."/>
            <person name="Marques S."/>
            <person name="Rojo F."/>
            <person name="Santero E."/>
            <person name="Genilloud O."/>
            <person name="Perez-Perez J."/>
            <person name="Rossello-Mora R."/>
            <person name="Ramos J.L."/>
        </authorList>
    </citation>
    <scope>NUCLEOTIDE SEQUENCE</scope>
</reference>
<dbReference type="AlphaFoldDB" id="D9PL42"/>
<organism evidence="1">
    <name type="scientific">sediment metagenome</name>
    <dbReference type="NCBI Taxonomy" id="749907"/>
    <lineage>
        <taxon>unclassified sequences</taxon>
        <taxon>metagenomes</taxon>
        <taxon>ecological metagenomes</taxon>
    </lineage>
</organism>
<protein>
    <submittedName>
        <fullName evidence="1">Uncharacterized protein</fullName>
    </submittedName>
</protein>
<feature type="non-terminal residue" evidence="1">
    <location>
        <position position="1"/>
    </location>
</feature>
<accession>D9PL42</accession>
<reference evidence="1" key="1">
    <citation type="submission" date="2010-07" db="EMBL/GenBank/DDBJ databases">
        <authorList>
            <consortium name="CONSOLIDER consortium CSD2007-00005"/>
            <person name="Guazzaroni M.-E."/>
            <person name="Richter M."/>
            <person name="Garcia-Salamanca A."/>
            <person name="Yarza P."/>
            <person name="Ferrer M."/>
        </authorList>
    </citation>
    <scope>NUCLEOTIDE SEQUENCE</scope>
</reference>
<gene>
    <name evidence="1" type="ORF">LDC_2265</name>
</gene>
<name>D9PL42_9ZZZZ</name>
<evidence type="ECO:0000313" key="1">
    <source>
        <dbReference type="EMBL" id="EFK95717.1"/>
    </source>
</evidence>